<dbReference type="InterPro" id="IPR052155">
    <property type="entry name" value="Biofilm_reg_signaling"/>
</dbReference>
<keyword evidence="6" id="KW-1185">Reference proteome</keyword>
<dbReference type="Gene3D" id="3.30.450.20">
    <property type="entry name" value="PAS domain"/>
    <property type="match status" value="3"/>
</dbReference>
<evidence type="ECO:0000259" key="3">
    <source>
        <dbReference type="PROSITE" id="PS50113"/>
    </source>
</evidence>
<dbReference type="Gene3D" id="2.10.70.100">
    <property type="match status" value="1"/>
</dbReference>
<dbReference type="CDD" id="cd00130">
    <property type="entry name" value="PAS"/>
    <property type="match status" value="2"/>
</dbReference>
<sequence>MQPPQLNPLRSARTVRNTGLLLGLLLGVGLLVVVMQDRSARIEAARRQSMALATGADRLLHYELRNLERAMSGIAADADAYASTAPAEAHQLLSDAIDGVVSRHAELESIGLYDATGTPMTRVAPDPALPIWIAGAERSVPPQRLRFGKLRPAAVRGWVLPIALQAGNGWLVARLRTTELQNMVLRLDTGRDGTVSVLDRDGVVLAHYGSQRGNVGRQLPLPTTLGTGGTVSMAFTSGLDGVARMSSFSEVSGYPLVVAAGIGMREVLVPWRSFAVIAAILMMLYWLGLLYLVRRMHASESAREVMLEELRAQADWLRQAQLAAGSGVWRIDPDDGRVHASAQAAELFGFAPVAGPLPLEDFFDRMHDEDRGRVFNEFSAARENGSAFHSEYRILLPSGAERWISARGALLADTRGQMRMTGTIVDITERRDQQLRLERAELQFRHLFDRNPLPIWVFDETTFRFLAVNDTALRNYGYTREEFLAMTILDIRPRNDAEAVHAAMREPVEEARLRVWTHITRDGRSLSVISHASSIQFNGRQARLVLAEDVSERLTHERDLAWRASHDPTTGLLTLATLTGRLDAMPRAAAGGDYVVAYVQLRDLELVAPTLGRRAGEAILREAAGRFARVGEGYGYVAYVPGESFVIAALDGSRGEALAASLAAAIADPVQAEGGIHPLEAWIGIAKGPVDDETAENVIGHAALAALQARREYLPTMAYDASMAEQASLRLALVGKLRNALARDEFELFYQPIRRLGDGRVVAMEALLRWRQAQGAYIPPMQFIPLCEESGLIVPIGAWVLEEAARAHAVLARHGLGDVAIAVNVSAVQFLADSLPEELRALRKRHALPRGALHLELTESVVLRRPDLATALMDELQSDGACISIDDFGTGFSSMAYLRDLPLDYLKVDRTFVHNVDRDPRNASICRALIELGHGLGLGIIAEGVETEEQLAWLRAHGCDQAQGYHLGRPAPLGELLATLGEATPITLA</sequence>
<keyword evidence="1" id="KW-0472">Membrane</keyword>
<dbReference type="RefSeq" id="WP_162350622.1">
    <property type="nucleotide sequence ID" value="NZ_QOVG01000010.1"/>
</dbReference>
<dbReference type="SUPFAM" id="SSF55785">
    <property type="entry name" value="PYP-like sensor domain (PAS domain)"/>
    <property type="match status" value="2"/>
</dbReference>
<dbReference type="InterPro" id="IPR000160">
    <property type="entry name" value="GGDEF_dom"/>
</dbReference>
<dbReference type="InterPro" id="IPR001633">
    <property type="entry name" value="EAL_dom"/>
</dbReference>
<dbReference type="InterPro" id="IPR043128">
    <property type="entry name" value="Rev_trsase/Diguanyl_cyclase"/>
</dbReference>
<dbReference type="PANTHER" id="PTHR44757:SF2">
    <property type="entry name" value="BIOFILM ARCHITECTURE MAINTENANCE PROTEIN MBAA"/>
    <property type="match status" value="1"/>
</dbReference>
<accession>A0ABX0AEC9</accession>
<dbReference type="InterPro" id="IPR000014">
    <property type="entry name" value="PAS"/>
</dbReference>
<dbReference type="Proteomes" id="UP001429354">
    <property type="component" value="Unassembled WGS sequence"/>
</dbReference>
<feature type="domain" description="PAC" evidence="3">
    <location>
        <begin position="388"/>
        <end position="439"/>
    </location>
</feature>
<dbReference type="PANTHER" id="PTHR44757">
    <property type="entry name" value="DIGUANYLATE CYCLASE DGCP"/>
    <property type="match status" value="1"/>
</dbReference>
<dbReference type="Pfam" id="PF00990">
    <property type="entry name" value="GGDEF"/>
    <property type="match status" value="1"/>
</dbReference>
<dbReference type="NCBIfam" id="TIGR00229">
    <property type="entry name" value="sensory_box"/>
    <property type="match status" value="2"/>
</dbReference>
<keyword evidence="1" id="KW-1133">Transmembrane helix</keyword>
<dbReference type="Pfam" id="PF08447">
    <property type="entry name" value="PAS_3"/>
    <property type="match status" value="1"/>
</dbReference>
<dbReference type="SUPFAM" id="SSF141868">
    <property type="entry name" value="EAL domain-like"/>
    <property type="match status" value="1"/>
</dbReference>
<reference evidence="5 6" key="1">
    <citation type="submission" date="2018-07" db="EMBL/GenBank/DDBJ databases">
        <title>Whole genome Sequencing of Pseudoxanthomonas gei KCTC 32298 (T).</title>
        <authorList>
            <person name="Kumar S."/>
            <person name="Bansal K."/>
            <person name="Kaur A."/>
            <person name="Patil P."/>
            <person name="Sharma S."/>
            <person name="Patil P.B."/>
        </authorList>
    </citation>
    <scope>NUCLEOTIDE SEQUENCE [LARGE SCALE GENOMIC DNA]</scope>
    <source>
        <strain evidence="5 6">KCTC 32298</strain>
    </source>
</reference>
<dbReference type="SMART" id="SM00086">
    <property type="entry name" value="PAC"/>
    <property type="match status" value="2"/>
</dbReference>
<feature type="transmembrane region" description="Helical" evidence="1">
    <location>
        <begin position="274"/>
        <end position="293"/>
    </location>
</feature>
<evidence type="ECO:0000313" key="5">
    <source>
        <dbReference type="EMBL" id="NDK39965.1"/>
    </source>
</evidence>
<evidence type="ECO:0000259" key="4">
    <source>
        <dbReference type="PROSITE" id="PS50883"/>
    </source>
</evidence>
<dbReference type="InterPro" id="IPR013656">
    <property type="entry name" value="PAS_4"/>
</dbReference>
<dbReference type="Gene3D" id="3.30.70.270">
    <property type="match status" value="1"/>
</dbReference>
<dbReference type="InterPro" id="IPR029787">
    <property type="entry name" value="Nucleotide_cyclase"/>
</dbReference>
<feature type="transmembrane region" description="Helical" evidence="1">
    <location>
        <begin position="20"/>
        <end position="37"/>
    </location>
</feature>
<evidence type="ECO:0000259" key="2">
    <source>
        <dbReference type="PROSITE" id="PS50112"/>
    </source>
</evidence>
<gene>
    <name evidence="5" type="ORF">DT603_14065</name>
</gene>
<dbReference type="Pfam" id="PF00563">
    <property type="entry name" value="EAL"/>
    <property type="match status" value="1"/>
</dbReference>
<dbReference type="InterPro" id="IPR035965">
    <property type="entry name" value="PAS-like_dom_sf"/>
</dbReference>
<dbReference type="SMART" id="SM00052">
    <property type="entry name" value="EAL"/>
    <property type="match status" value="1"/>
</dbReference>
<dbReference type="Gene3D" id="3.20.20.450">
    <property type="entry name" value="EAL domain"/>
    <property type="match status" value="1"/>
</dbReference>
<proteinExistence type="predicted"/>
<dbReference type="InterPro" id="IPR013655">
    <property type="entry name" value="PAS_fold_3"/>
</dbReference>
<dbReference type="SMART" id="SM00267">
    <property type="entry name" value="GGDEF"/>
    <property type="match status" value="1"/>
</dbReference>
<dbReference type="PROSITE" id="PS50112">
    <property type="entry name" value="PAS"/>
    <property type="match status" value="1"/>
</dbReference>
<dbReference type="PROSITE" id="PS50883">
    <property type="entry name" value="EAL"/>
    <property type="match status" value="1"/>
</dbReference>
<dbReference type="CDD" id="cd01948">
    <property type="entry name" value="EAL"/>
    <property type="match status" value="1"/>
</dbReference>
<dbReference type="EMBL" id="QOVG01000010">
    <property type="protein sequence ID" value="NDK39965.1"/>
    <property type="molecule type" value="Genomic_DNA"/>
</dbReference>
<dbReference type="Pfam" id="PF08448">
    <property type="entry name" value="PAS_4"/>
    <property type="match status" value="1"/>
</dbReference>
<dbReference type="InterPro" id="IPR000700">
    <property type="entry name" value="PAS-assoc_C"/>
</dbReference>
<protein>
    <submittedName>
        <fullName evidence="5">EAL domain-containing protein</fullName>
    </submittedName>
</protein>
<evidence type="ECO:0000256" key="1">
    <source>
        <dbReference type="SAM" id="Phobius"/>
    </source>
</evidence>
<organism evidence="5 6">
    <name type="scientific">Pseudoxanthomonas gei</name>
    <dbReference type="NCBI Taxonomy" id="1383030"/>
    <lineage>
        <taxon>Bacteria</taxon>
        <taxon>Pseudomonadati</taxon>
        <taxon>Pseudomonadota</taxon>
        <taxon>Gammaproteobacteria</taxon>
        <taxon>Lysobacterales</taxon>
        <taxon>Lysobacteraceae</taxon>
        <taxon>Pseudoxanthomonas</taxon>
    </lineage>
</organism>
<name>A0ABX0AEC9_9GAMM</name>
<dbReference type="InterPro" id="IPR035919">
    <property type="entry name" value="EAL_sf"/>
</dbReference>
<dbReference type="InterPro" id="IPR001610">
    <property type="entry name" value="PAC"/>
</dbReference>
<keyword evidence="1" id="KW-0812">Transmembrane</keyword>
<feature type="domain" description="EAL" evidence="4">
    <location>
        <begin position="730"/>
        <end position="984"/>
    </location>
</feature>
<evidence type="ECO:0000313" key="6">
    <source>
        <dbReference type="Proteomes" id="UP001429354"/>
    </source>
</evidence>
<comment type="caution">
    <text evidence="5">The sequence shown here is derived from an EMBL/GenBank/DDBJ whole genome shotgun (WGS) entry which is preliminary data.</text>
</comment>
<dbReference type="SMART" id="SM00091">
    <property type="entry name" value="PAS"/>
    <property type="match status" value="2"/>
</dbReference>
<dbReference type="PROSITE" id="PS50113">
    <property type="entry name" value="PAC"/>
    <property type="match status" value="1"/>
</dbReference>
<dbReference type="SUPFAM" id="SSF55073">
    <property type="entry name" value="Nucleotide cyclase"/>
    <property type="match status" value="1"/>
</dbReference>
<dbReference type="CDD" id="cd12915">
    <property type="entry name" value="PDC2_DGC_like"/>
    <property type="match status" value="1"/>
</dbReference>
<feature type="domain" description="PAS" evidence="2">
    <location>
        <begin position="440"/>
        <end position="511"/>
    </location>
</feature>